<proteinExistence type="predicted"/>
<feature type="domain" description="Receptor ligand binding region" evidence="7">
    <location>
        <begin position="8"/>
        <end position="418"/>
    </location>
</feature>
<reference evidence="8 9" key="1">
    <citation type="journal article" date="2022" name="Gigascience">
        <title>A chromosome-level genome assembly and annotation of the desert horned lizard, Phrynosoma platyrhinos, provides insight into chromosomal rearrangements among reptiles.</title>
        <authorList>
            <person name="Koochekian N."/>
            <person name="Ascanio A."/>
            <person name="Farleigh K."/>
            <person name="Card D.C."/>
            <person name="Schield D.R."/>
            <person name="Castoe T.A."/>
            <person name="Jezkova T."/>
        </authorList>
    </citation>
    <scope>NUCLEOTIDE SEQUENCE [LARGE SCALE GENOMIC DNA]</scope>
    <source>
        <strain evidence="8">NK-2021</strain>
    </source>
</reference>
<dbReference type="PRINTS" id="PR00248">
    <property type="entry name" value="GPCRMGR"/>
</dbReference>
<dbReference type="InterPro" id="IPR000337">
    <property type="entry name" value="GPCR_3"/>
</dbReference>
<dbReference type="PANTHER" id="PTHR24061:SF599">
    <property type="entry name" value="G-PROTEIN COUPLED RECEPTORS FAMILY 3 PROFILE DOMAIN-CONTAINING PROTEIN"/>
    <property type="match status" value="1"/>
</dbReference>
<dbReference type="Gene3D" id="3.40.50.2300">
    <property type="match status" value="2"/>
</dbReference>
<keyword evidence="6" id="KW-0325">Glycoprotein</keyword>
<dbReference type="PANTHER" id="PTHR24061">
    <property type="entry name" value="CALCIUM-SENSING RECEPTOR-RELATED"/>
    <property type="match status" value="1"/>
</dbReference>
<gene>
    <name evidence="8" type="ORF">JD844_001054</name>
</gene>
<comment type="subcellular location">
    <subcellularLocation>
        <location evidence="1">Membrane</location>
        <topology evidence="1">Multi-pass membrane protein</topology>
    </subcellularLocation>
</comment>
<keyword evidence="9" id="KW-1185">Reference proteome</keyword>
<dbReference type="Proteomes" id="UP000826234">
    <property type="component" value="Unassembled WGS sequence"/>
</dbReference>
<sequence>MKFYQHVLALIFAIKEINKDQKILPNATLGFHIYDSHNNQQITYRIILGLLFKSHRFLPNYNCENHKNLVAIIGGLESKPSFQVADILTLYKIPQLTYGSFPQAENEMKNLISFYRMASNEDLQYMGMISLLRHFGWTWVGLFVEDDESGERFLETMESLLSQNGICSAFTRRMPNQGYVCDKKRDHSVIHFFHQIFKSPNCRTFFLYGNTHTLMYIWHYMIEVFGEKNSISVGKVWIITAQIDFALANLNRDNELQIFQGALSFMIHSKEVPGFQEFLHTLKPDWTEADGFLKNFWEAAFDCSIPNPRLPYKVSGTCTGEERLESLIAPLFEMCMCGHSYSIYNAVYAVTHALQALYSTNTKHRTMVTGKKEVHQDLRPWQLHLYLQAISFNTSTGERVTFNDNWEFSAGFDIMNLVTFPNRSFVNVKVGYVDPNVPGGNPFTIDDTIITWHKTFNQV</sequence>
<name>A0ABQ7T906_PHRPL</name>
<dbReference type="EMBL" id="JAIPUX010000521">
    <property type="protein sequence ID" value="KAH0626215.1"/>
    <property type="molecule type" value="Genomic_DNA"/>
</dbReference>
<evidence type="ECO:0000313" key="8">
    <source>
        <dbReference type="EMBL" id="KAH0626215.1"/>
    </source>
</evidence>
<evidence type="ECO:0000313" key="9">
    <source>
        <dbReference type="Proteomes" id="UP000826234"/>
    </source>
</evidence>
<evidence type="ECO:0000256" key="2">
    <source>
        <dbReference type="ARBA" id="ARBA00022692"/>
    </source>
</evidence>
<keyword evidence="4" id="KW-0472">Membrane</keyword>
<keyword evidence="3" id="KW-1133">Transmembrane helix</keyword>
<keyword evidence="5" id="KW-0675">Receptor</keyword>
<dbReference type="InterPro" id="IPR028082">
    <property type="entry name" value="Peripla_BP_I"/>
</dbReference>
<dbReference type="SUPFAM" id="SSF53822">
    <property type="entry name" value="Periplasmic binding protein-like I"/>
    <property type="match status" value="1"/>
</dbReference>
<organism evidence="8 9">
    <name type="scientific">Phrynosoma platyrhinos</name>
    <name type="common">Desert horned lizard</name>
    <dbReference type="NCBI Taxonomy" id="52577"/>
    <lineage>
        <taxon>Eukaryota</taxon>
        <taxon>Metazoa</taxon>
        <taxon>Chordata</taxon>
        <taxon>Craniata</taxon>
        <taxon>Vertebrata</taxon>
        <taxon>Euteleostomi</taxon>
        <taxon>Lepidosauria</taxon>
        <taxon>Squamata</taxon>
        <taxon>Bifurcata</taxon>
        <taxon>Unidentata</taxon>
        <taxon>Episquamata</taxon>
        <taxon>Toxicofera</taxon>
        <taxon>Iguania</taxon>
        <taxon>Phrynosomatidae</taxon>
        <taxon>Phrynosomatinae</taxon>
        <taxon>Phrynosoma</taxon>
    </lineage>
</organism>
<evidence type="ECO:0000259" key="7">
    <source>
        <dbReference type="Pfam" id="PF01094"/>
    </source>
</evidence>
<comment type="caution">
    <text evidence="8">The sequence shown here is derived from an EMBL/GenBank/DDBJ whole genome shotgun (WGS) entry which is preliminary data.</text>
</comment>
<dbReference type="InterPro" id="IPR000068">
    <property type="entry name" value="GPCR_3_Ca_sens_rcpt-rel"/>
</dbReference>
<evidence type="ECO:0000256" key="6">
    <source>
        <dbReference type="ARBA" id="ARBA00023180"/>
    </source>
</evidence>
<evidence type="ECO:0000256" key="3">
    <source>
        <dbReference type="ARBA" id="ARBA00022989"/>
    </source>
</evidence>
<evidence type="ECO:0000256" key="4">
    <source>
        <dbReference type="ARBA" id="ARBA00023136"/>
    </source>
</evidence>
<evidence type="ECO:0000256" key="1">
    <source>
        <dbReference type="ARBA" id="ARBA00004141"/>
    </source>
</evidence>
<keyword evidence="2" id="KW-0812">Transmembrane</keyword>
<protein>
    <recommendedName>
        <fullName evidence="7">Receptor ligand binding region domain-containing protein</fullName>
    </recommendedName>
</protein>
<dbReference type="Pfam" id="PF01094">
    <property type="entry name" value="ANF_receptor"/>
    <property type="match status" value="1"/>
</dbReference>
<accession>A0ABQ7T906</accession>
<dbReference type="InterPro" id="IPR001828">
    <property type="entry name" value="ANF_lig-bd_rcpt"/>
</dbReference>
<evidence type="ECO:0000256" key="5">
    <source>
        <dbReference type="ARBA" id="ARBA00023170"/>
    </source>
</evidence>